<evidence type="ECO:0000313" key="2">
    <source>
        <dbReference type="EMBL" id="SHG30970.1"/>
    </source>
</evidence>
<dbReference type="Pfam" id="PF06127">
    <property type="entry name" value="Mpo1-like"/>
    <property type="match status" value="1"/>
</dbReference>
<accession>A0A1M5ISN5</accession>
<dbReference type="RefSeq" id="WP_073321176.1">
    <property type="nucleotide sequence ID" value="NZ_FQWD01000003.1"/>
</dbReference>
<feature type="transmembrane region" description="Helical" evidence="1">
    <location>
        <begin position="135"/>
        <end position="155"/>
    </location>
</feature>
<dbReference type="EMBL" id="FQWD01000003">
    <property type="protein sequence ID" value="SHG30970.1"/>
    <property type="molecule type" value="Genomic_DNA"/>
</dbReference>
<name>A0A1M5ISN5_9ALTE</name>
<dbReference type="GO" id="GO:0016020">
    <property type="term" value="C:membrane"/>
    <property type="evidence" value="ECO:0007669"/>
    <property type="project" value="GOC"/>
</dbReference>
<feature type="transmembrane region" description="Helical" evidence="1">
    <location>
        <begin position="50"/>
        <end position="70"/>
    </location>
</feature>
<reference evidence="3" key="1">
    <citation type="submission" date="2016-11" db="EMBL/GenBank/DDBJ databases">
        <authorList>
            <person name="Varghese N."/>
            <person name="Submissions S."/>
        </authorList>
    </citation>
    <scope>NUCLEOTIDE SEQUENCE [LARGE SCALE GENOMIC DNA]</scope>
    <source>
        <strain evidence="3">CGMCC 1.8995</strain>
    </source>
</reference>
<protein>
    <submittedName>
        <fullName evidence="2">Uncharacterized membrane protein YGL010W</fullName>
    </submittedName>
</protein>
<keyword evidence="1" id="KW-0472">Membrane</keyword>
<gene>
    <name evidence="2" type="ORF">SAMN05216361_1781</name>
</gene>
<feature type="transmembrane region" description="Helical" evidence="1">
    <location>
        <begin position="77"/>
        <end position="97"/>
    </location>
</feature>
<keyword evidence="1" id="KW-0812">Transmembrane</keyword>
<proteinExistence type="predicted"/>
<dbReference type="Proteomes" id="UP000184520">
    <property type="component" value="Unassembled WGS sequence"/>
</dbReference>
<dbReference type="STRING" id="634436.SAMN05216361_1781"/>
<organism evidence="2 3">
    <name type="scientific">Marisediminitalea aggregata</name>
    <dbReference type="NCBI Taxonomy" id="634436"/>
    <lineage>
        <taxon>Bacteria</taxon>
        <taxon>Pseudomonadati</taxon>
        <taxon>Pseudomonadota</taxon>
        <taxon>Gammaproteobacteria</taxon>
        <taxon>Alteromonadales</taxon>
        <taxon>Alteromonadaceae</taxon>
        <taxon>Marisediminitalea</taxon>
    </lineage>
</organism>
<feature type="transmembrane region" description="Helical" evidence="1">
    <location>
        <begin position="21"/>
        <end position="44"/>
    </location>
</feature>
<keyword evidence="1" id="KW-1133">Transmembrane helix</keyword>
<keyword evidence="3" id="KW-1185">Reference proteome</keyword>
<dbReference type="PANTHER" id="PTHR28026">
    <property type="entry name" value="DUF962 DOMAIN PROTEIN (AFU_ORTHOLOGUE AFUA_8G05310)"/>
    <property type="match status" value="1"/>
</dbReference>
<sequence>MKTLEQHLIQYARYHRDKRNILTHFAGIPLIVFAVLALTSLPQWQLSMPIVGNTIVTPAMVIWALSNVFYLKLDRMLGVAMTVFTGLLLLAAHYVATFGTAEWLLVSVGTFVFGWLLQFIGHYYEGKKPAFVDDLVGLVIGPLFVMAEWCFALGFKKSLQARINSEAGIVRINGKSNPA</sequence>
<dbReference type="AlphaFoldDB" id="A0A1M5ISN5"/>
<dbReference type="InterPro" id="IPR009305">
    <property type="entry name" value="Mpo1-like"/>
</dbReference>
<dbReference type="GO" id="GO:0046521">
    <property type="term" value="P:sphingoid catabolic process"/>
    <property type="evidence" value="ECO:0007669"/>
    <property type="project" value="TreeGrafter"/>
</dbReference>
<feature type="transmembrane region" description="Helical" evidence="1">
    <location>
        <begin position="103"/>
        <end position="123"/>
    </location>
</feature>
<dbReference type="PANTHER" id="PTHR28026:SF9">
    <property type="entry name" value="2-HYDROXY-PALMITIC ACID DIOXYGENASE MPO1"/>
    <property type="match status" value="1"/>
</dbReference>
<evidence type="ECO:0000313" key="3">
    <source>
        <dbReference type="Proteomes" id="UP000184520"/>
    </source>
</evidence>
<dbReference type="OrthoDB" id="5515308at2"/>
<evidence type="ECO:0000256" key="1">
    <source>
        <dbReference type="SAM" id="Phobius"/>
    </source>
</evidence>